<evidence type="ECO:0000313" key="3">
    <source>
        <dbReference type="Proteomes" id="UP001398420"/>
    </source>
</evidence>
<dbReference type="Proteomes" id="UP001398420">
    <property type="component" value="Unassembled WGS sequence"/>
</dbReference>
<accession>A0ABU9LJF2</accession>
<evidence type="ECO:0000313" key="2">
    <source>
        <dbReference type="EMBL" id="MEL5987796.1"/>
    </source>
</evidence>
<gene>
    <name evidence="2" type="ORF">AAF454_05145</name>
</gene>
<reference evidence="2 3" key="1">
    <citation type="submission" date="2024-04" db="EMBL/GenBank/DDBJ databases">
        <authorList>
            <person name="Wu Y.S."/>
            <person name="Zhang L."/>
        </authorList>
    </citation>
    <scope>NUCLEOTIDE SEQUENCE [LARGE SCALE GENOMIC DNA]</scope>
    <source>
        <strain evidence="2 3">KG-01</strain>
    </source>
</reference>
<dbReference type="RefSeq" id="WP_068456284.1">
    <property type="nucleotide sequence ID" value="NZ_CP147847.1"/>
</dbReference>
<keyword evidence="1" id="KW-0472">Membrane</keyword>
<keyword evidence="1" id="KW-0812">Transmembrane</keyword>
<comment type="caution">
    <text evidence="2">The sequence shown here is derived from an EMBL/GenBank/DDBJ whole genome shotgun (WGS) entry which is preliminary data.</text>
</comment>
<feature type="transmembrane region" description="Helical" evidence="1">
    <location>
        <begin position="7"/>
        <end position="36"/>
    </location>
</feature>
<evidence type="ECO:0000256" key="1">
    <source>
        <dbReference type="SAM" id="Phobius"/>
    </source>
</evidence>
<protein>
    <submittedName>
        <fullName evidence="2">ABC transporter permease</fullName>
    </submittedName>
</protein>
<sequence>MRKVWLTLLGIVIGITVVSLFGPLTGLLISAAVLYAGIHFYLKARSTFAKVVWVIVGIIGLTSGISNIPGLVALVAVAGGYFIYKKWNQKEAQPVFTQKSDDPFTNFEKQWNELQK</sequence>
<dbReference type="EMBL" id="JBCEWA010000003">
    <property type="protein sequence ID" value="MEL5987796.1"/>
    <property type="molecule type" value="Genomic_DNA"/>
</dbReference>
<feature type="transmembrane region" description="Helical" evidence="1">
    <location>
        <begin position="51"/>
        <end position="84"/>
    </location>
</feature>
<organism evidence="2 3">
    <name type="scientific">Kurthia gibsonii</name>
    <dbReference type="NCBI Taxonomy" id="33946"/>
    <lineage>
        <taxon>Bacteria</taxon>
        <taxon>Bacillati</taxon>
        <taxon>Bacillota</taxon>
        <taxon>Bacilli</taxon>
        <taxon>Bacillales</taxon>
        <taxon>Caryophanaceae</taxon>
        <taxon>Kurthia</taxon>
    </lineage>
</organism>
<name>A0ABU9LJF2_9BACL</name>
<proteinExistence type="predicted"/>
<keyword evidence="1" id="KW-1133">Transmembrane helix</keyword>
<keyword evidence="3" id="KW-1185">Reference proteome</keyword>